<keyword evidence="5" id="KW-1185">Reference proteome</keyword>
<evidence type="ECO:0000313" key="5">
    <source>
        <dbReference type="Proteomes" id="UP001317532"/>
    </source>
</evidence>
<dbReference type="Proteomes" id="UP001317532">
    <property type="component" value="Chromosome"/>
</dbReference>
<organism evidence="4 5">
    <name type="scientific">Vulcanimicrobium alpinum</name>
    <dbReference type="NCBI Taxonomy" id="3016050"/>
    <lineage>
        <taxon>Bacteria</taxon>
        <taxon>Bacillati</taxon>
        <taxon>Vulcanimicrobiota</taxon>
        <taxon>Vulcanimicrobiia</taxon>
        <taxon>Vulcanimicrobiales</taxon>
        <taxon>Vulcanimicrobiaceae</taxon>
        <taxon>Vulcanimicrobium</taxon>
    </lineage>
</organism>
<sequence>MGMLWSCALPAQAAERYRDAVLADHPIAYFRLDERSGAIAHDSSGHHFDGVIGARVSRGRPGVIPDAASSLGFNGGDRSTKDDVVRVRGNAMFERAQQLTIEAWVVPDTTKIVGNNSGDVTLAAYGNDDAPDKLHCRYALELDEHSHVLYFPLTLEGKKTDRVQVTGPRSLATWLRQPFEPSTRETHMLYAEPGTVANPPQPRVRYHLVGTYNGETMRFYVNGRLNREMHVRGRVVGYAARNGFSIGGEYVDLNPVFRGRIGEVAVYPSTLSEARVRAHYRIGIGEAAADQRV</sequence>
<evidence type="ECO:0000256" key="2">
    <source>
        <dbReference type="ARBA" id="ARBA00023157"/>
    </source>
</evidence>
<dbReference type="InterPro" id="IPR006558">
    <property type="entry name" value="LamG-like"/>
</dbReference>
<evidence type="ECO:0000313" key="4">
    <source>
        <dbReference type="EMBL" id="BDE05281.1"/>
    </source>
</evidence>
<gene>
    <name evidence="4" type="ORF">WPS_05570</name>
</gene>
<protein>
    <recommendedName>
        <fullName evidence="3">LamG-like jellyroll fold domain-containing protein</fullName>
    </recommendedName>
</protein>
<dbReference type="Pfam" id="PF13385">
    <property type="entry name" value="Laminin_G_3"/>
    <property type="match status" value="1"/>
</dbReference>
<dbReference type="RefSeq" id="WP_317996334.1">
    <property type="nucleotide sequence ID" value="NZ_AP025523.1"/>
</dbReference>
<evidence type="ECO:0000259" key="3">
    <source>
        <dbReference type="SMART" id="SM00560"/>
    </source>
</evidence>
<dbReference type="SUPFAM" id="SSF49899">
    <property type="entry name" value="Concanavalin A-like lectins/glucanases"/>
    <property type="match status" value="1"/>
</dbReference>
<proteinExistence type="predicted"/>
<dbReference type="KEGG" id="vab:WPS_05570"/>
<name>A0AAN1XTA0_UNVUL</name>
<dbReference type="SMART" id="SM00560">
    <property type="entry name" value="LamGL"/>
    <property type="match status" value="1"/>
</dbReference>
<feature type="domain" description="LamG-like jellyroll fold" evidence="3">
    <location>
        <begin position="97"/>
        <end position="274"/>
    </location>
</feature>
<keyword evidence="1" id="KW-0732">Signal</keyword>
<evidence type="ECO:0000256" key="1">
    <source>
        <dbReference type="ARBA" id="ARBA00022729"/>
    </source>
</evidence>
<reference evidence="4 5" key="1">
    <citation type="journal article" date="2022" name="ISME Commun">
        <title>Vulcanimicrobium alpinus gen. nov. sp. nov., the first cultivated representative of the candidate phylum 'Eremiobacterota', is a metabolically versatile aerobic anoxygenic phototroph.</title>
        <authorList>
            <person name="Yabe S."/>
            <person name="Muto K."/>
            <person name="Abe K."/>
            <person name="Yokota A."/>
            <person name="Staudigel H."/>
            <person name="Tebo B.M."/>
        </authorList>
    </citation>
    <scope>NUCLEOTIDE SEQUENCE [LARGE SCALE GENOMIC DNA]</scope>
    <source>
        <strain evidence="4 5">WC8-2</strain>
    </source>
</reference>
<dbReference type="EMBL" id="AP025523">
    <property type="protein sequence ID" value="BDE05281.1"/>
    <property type="molecule type" value="Genomic_DNA"/>
</dbReference>
<dbReference type="Gene3D" id="2.60.120.200">
    <property type="match status" value="1"/>
</dbReference>
<dbReference type="AlphaFoldDB" id="A0AAN1XTA0"/>
<keyword evidence="2" id="KW-1015">Disulfide bond</keyword>
<dbReference type="InterPro" id="IPR013320">
    <property type="entry name" value="ConA-like_dom_sf"/>
</dbReference>
<accession>A0AAN1XTA0</accession>